<dbReference type="InterPro" id="IPR009241">
    <property type="entry name" value="HigB-like"/>
</dbReference>
<evidence type="ECO:0000313" key="2">
    <source>
        <dbReference type="Proteomes" id="UP001284537"/>
    </source>
</evidence>
<reference evidence="1 2" key="1">
    <citation type="submission" date="2023-11" db="EMBL/GenBank/DDBJ databases">
        <authorList>
            <person name="Ouyang M.-Y."/>
        </authorList>
    </citation>
    <scope>NUCLEOTIDE SEQUENCE [LARGE SCALE GENOMIC DNA]</scope>
    <source>
        <strain evidence="1 2">OY6</strain>
    </source>
</reference>
<dbReference type="EMBL" id="JAXARY010000003">
    <property type="protein sequence ID" value="MDX8126676.1"/>
    <property type="molecule type" value="Genomic_DNA"/>
</dbReference>
<dbReference type="Pfam" id="PF05973">
    <property type="entry name" value="Gp49"/>
    <property type="match status" value="1"/>
</dbReference>
<dbReference type="RefSeq" id="WP_319960793.1">
    <property type="nucleotide sequence ID" value="NZ_JAXARY010000003.1"/>
</dbReference>
<proteinExistence type="predicted"/>
<keyword evidence="2" id="KW-1185">Reference proteome</keyword>
<protein>
    <submittedName>
        <fullName evidence="1">Type II toxin-antitoxin system RelE/ParE family toxin</fullName>
    </submittedName>
</protein>
<evidence type="ECO:0000313" key="1">
    <source>
        <dbReference type="EMBL" id="MDX8126676.1"/>
    </source>
</evidence>
<dbReference type="Proteomes" id="UP001284537">
    <property type="component" value="Unassembled WGS sequence"/>
</dbReference>
<gene>
    <name evidence="1" type="ORF">QLH52_05245</name>
</gene>
<accession>A0ABU4UB57</accession>
<sequence>MKGLSAQDRKTIGEDIKTVQFGWPLGMQLIDHLEGDIWEVRIKLDNRIARVLFVIDKQTMILLHGFIKKSQKAPKAEIDLAKQRLKTIRGKQ</sequence>
<comment type="caution">
    <text evidence="1">The sequence shown here is derived from an EMBL/GenBank/DDBJ whole genome shotgun (WGS) entry which is preliminary data.</text>
</comment>
<organism evidence="1 2">
    <name type="scientific">Methylomonas defluvii</name>
    <dbReference type="NCBI Taxonomy" id="3045149"/>
    <lineage>
        <taxon>Bacteria</taxon>
        <taxon>Pseudomonadati</taxon>
        <taxon>Pseudomonadota</taxon>
        <taxon>Gammaproteobacteria</taxon>
        <taxon>Methylococcales</taxon>
        <taxon>Methylococcaceae</taxon>
        <taxon>Methylomonas</taxon>
    </lineage>
</organism>
<name>A0ABU4UB57_9GAMM</name>